<keyword evidence="2" id="KW-1133">Transmembrane helix</keyword>
<feature type="region of interest" description="Disordered" evidence="1">
    <location>
        <begin position="1"/>
        <end position="26"/>
    </location>
</feature>
<feature type="compositionally biased region" description="Low complexity" evidence="1">
    <location>
        <begin position="1"/>
        <end position="17"/>
    </location>
</feature>
<feature type="transmembrane region" description="Helical" evidence="2">
    <location>
        <begin position="128"/>
        <end position="146"/>
    </location>
</feature>
<protein>
    <submittedName>
        <fullName evidence="3">Uncharacterized protein</fullName>
    </submittedName>
</protein>
<proteinExistence type="predicted"/>
<keyword evidence="2" id="KW-0472">Membrane</keyword>
<accession>A0A7S2B791</accession>
<reference evidence="3" key="1">
    <citation type="submission" date="2021-01" db="EMBL/GenBank/DDBJ databases">
        <authorList>
            <person name="Corre E."/>
            <person name="Pelletier E."/>
            <person name="Niang G."/>
            <person name="Scheremetjew M."/>
            <person name="Finn R."/>
            <person name="Kale V."/>
            <person name="Holt S."/>
            <person name="Cochrane G."/>
            <person name="Meng A."/>
            <person name="Brown T."/>
            <person name="Cohen L."/>
        </authorList>
    </citation>
    <scope>NUCLEOTIDE SEQUENCE</scope>
    <source>
        <strain evidence="3">RCC733</strain>
    </source>
</reference>
<name>A0A7S2B791_9CHLO</name>
<keyword evidence="2" id="KW-0812">Transmembrane</keyword>
<organism evidence="3">
    <name type="scientific">Pycnococcus provasolii</name>
    <dbReference type="NCBI Taxonomy" id="41880"/>
    <lineage>
        <taxon>Eukaryota</taxon>
        <taxon>Viridiplantae</taxon>
        <taxon>Chlorophyta</taxon>
        <taxon>Pseudoscourfieldiophyceae</taxon>
        <taxon>Pseudoscourfieldiales</taxon>
        <taxon>Pycnococcaceae</taxon>
        <taxon>Pycnococcus</taxon>
    </lineage>
</organism>
<dbReference type="AlphaFoldDB" id="A0A7S2B791"/>
<sequence>MSSTRAVSSRTTRLTTRMSRRRAASKKKTFAISPQVGFGGGGGGGNNNNCTPRFYGGNDGDDNNSGRHHPISMLLAPVLLYDIAASVKCSKPTGDLMPNLLRLIGCIVFPPLAVYFGRGKGGRKLDKYFWVTTVLLIAIPILNYFGLAASPIAQLCGLGSSQIHAILVTLFHLSYNM</sequence>
<evidence type="ECO:0000256" key="2">
    <source>
        <dbReference type="SAM" id="Phobius"/>
    </source>
</evidence>
<dbReference type="EMBL" id="HBGR01010337">
    <property type="protein sequence ID" value="CAD9387456.1"/>
    <property type="molecule type" value="Transcribed_RNA"/>
</dbReference>
<evidence type="ECO:0000313" key="3">
    <source>
        <dbReference type="EMBL" id="CAD9387456.1"/>
    </source>
</evidence>
<evidence type="ECO:0000256" key="1">
    <source>
        <dbReference type="SAM" id="MobiDB-lite"/>
    </source>
</evidence>
<gene>
    <name evidence="3" type="ORF">PPRO1471_LOCUS6847</name>
</gene>